<accession>A0A9P0F5A6</accession>
<dbReference type="CDD" id="cd14726">
    <property type="entry name" value="TraB_PrgY-like"/>
    <property type="match status" value="1"/>
</dbReference>
<dbReference type="OrthoDB" id="48306at2759"/>
<evidence type="ECO:0000256" key="1">
    <source>
        <dbReference type="SAM" id="MobiDB-lite"/>
    </source>
</evidence>
<feature type="region of interest" description="Disordered" evidence="1">
    <location>
        <begin position="1"/>
        <end position="32"/>
    </location>
</feature>
<dbReference type="Pfam" id="PF01963">
    <property type="entry name" value="TraB_PrgY_gumN"/>
    <property type="match status" value="1"/>
</dbReference>
<keyword evidence="3" id="KW-1185">Reference proteome</keyword>
<dbReference type="AlphaFoldDB" id="A0A9P0F5A6"/>
<dbReference type="EMBL" id="OU963865">
    <property type="protein sequence ID" value="CAH0389563.1"/>
    <property type="molecule type" value="Genomic_DNA"/>
</dbReference>
<proteinExistence type="predicted"/>
<protein>
    <recommendedName>
        <fullName evidence="4">TraB domain-containing protein</fullName>
    </recommendedName>
</protein>
<evidence type="ECO:0008006" key="4">
    <source>
        <dbReference type="Google" id="ProtNLM"/>
    </source>
</evidence>
<sequence>MASHLVDIEAASSSSSSGPDDPVCCHHSSSETDYEYDLPSTVRVLEGKNGNKVYLVGTAHFSRESQDDVSKVIRTVRPNIVVVELCSGRAGILQMTNKEFTEEVKSMSFSKMKSIMDEQGTIQGLLCVLLLRLSKQLTEVLGMAPGGEFRRAFKEVSKIPGCILHFGDRPLAVTIKRAVHFLSWWDLICLSFSLMFTDDSKINEEFVEKCKNDDVLDEMFKELAKYYPGIGKVFLNERDIYLTYSLQVAAAAKLPDRFPGSAGQPATVVGIVGIGHLPGIVKLWGTVTEEDFLPICGVPPPSRSTKILKFTIKLSLAGLVVYGASRFFPSLLRFRR</sequence>
<evidence type="ECO:0000313" key="2">
    <source>
        <dbReference type="EMBL" id="CAH0389563.1"/>
    </source>
</evidence>
<evidence type="ECO:0000313" key="3">
    <source>
        <dbReference type="Proteomes" id="UP001152759"/>
    </source>
</evidence>
<dbReference type="Proteomes" id="UP001152759">
    <property type="component" value="Chromosome 4"/>
</dbReference>
<dbReference type="PANTHER" id="PTHR21530:SF7">
    <property type="entry name" value="TRAB DOMAIN-CONTAINING PROTEIN"/>
    <property type="match status" value="1"/>
</dbReference>
<reference evidence="2" key="1">
    <citation type="submission" date="2021-12" db="EMBL/GenBank/DDBJ databases">
        <authorList>
            <person name="King R."/>
        </authorList>
    </citation>
    <scope>NUCLEOTIDE SEQUENCE</scope>
</reference>
<dbReference type="InterPro" id="IPR002816">
    <property type="entry name" value="TraB/PrgY/GumN_fam"/>
</dbReference>
<name>A0A9P0F5A6_BEMTA</name>
<dbReference type="InterPro" id="IPR046345">
    <property type="entry name" value="TraB_PrgY-like"/>
</dbReference>
<dbReference type="PANTHER" id="PTHR21530">
    <property type="entry name" value="PHEROMONE SHUTDOWN PROTEIN"/>
    <property type="match status" value="1"/>
</dbReference>
<dbReference type="KEGG" id="btab:109031740"/>
<organism evidence="2 3">
    <name type="scientific">Bemisia tabaci</name>
    <name type="common">Sweetpotato whitefly</name>
    <name type="synonym">Aleurodes tabaci</name>
    <dbReference type="NCBI Taxonomy" id="7038"/>
    <lineage>
        <taxon>Eukaryota</taxon>
        <taxon>Metazoa</taxon>
        <taxon>Ecdysozoa</taxon>
        <taxon>Arthropoda</taxon>
        <taxon>Hexapoda</taxon>
        <taxon>Insecta</taxon>
        <taxon>Pterygota</taxon>
        <taxon>Neoptera</taxon>
        <taxon>Paraneoptera</taxon>
        <taxon>Hemiptera</taxon>
        <taxon>Sternorrhyncha</taxon>
        <taxon>Aleyrodoidea</taxon>
        <taxon>Aleyrodidae</taxon>
        <taxon>Aleyrodinae</taxon>
        <taxon>Bemisia</taxon>
    </lineage>
</organism>
<gene>
    <name evidence="2" type="ORF">BEMITA_LOCUS8378</name>
</gene>